<sequence length="285" mass="31743">MDSIWPHRTLDCKPSHDMENVTNPSADLGADLTMTNFEPIEFSDESMGRIESEAGGDRQNPVTALTEEEINAKNEKIKQLRDTPLFTPLDPVSDLAVSFFILAIEGTKFPVTELANAVYDAFSNSLSGEKTGMIEAFDIALKKSMLTFIKMNFITEVYQPQAEKIIDHYMSERVSRRDSVRLGAANAELLLAAGLGDKEYADAVQRDIEALKQGTFSSQVEMAQALSIADGACSVADMLDQFEMMLRDRGSSASTLDTELQDLSLLADHWDYFVQKYSQRSLKKR</sequence>
<dbReference type="OrthoDB" id="6428014at2"/>
<reference evidence="1 2" key="1">
    <citation type="submission" date="2018-11" db="EMBL/GenBank/DDBJ databases">
        <title>Genome sequences of Brenneria nigrifluens and Brenneria rubrifaciens.</title>
        <authorList>
            <person name="Poret-Peterson A.T."/>
            <person name="McClean A.E."/>
            <person name="Kluepfel D.A."/>
        </authorList>
    </citation>
    <scope>NUCLEOTIDE SEQUENCE [LARGE SCALE GENOMIC DNA]</scope>
    <source>
        <strain evidence="1 2">6D370</strain>
    </source>
</reference>
<name>A0A4P8QYH7_9GAMM</name>
<organism evidence="1 2">
    <name type="scientific">Brenneria rubrifaciens</name>
    <dbReference type="NCBI Taxonomy" id="55213"/>
    <lineage>
        <taxon>Bacteria</taxon>
        <taxon>Pseudomonadati</taxon>
        <taxon>Pseudomonadota</taxon>
        <taxon>Gammaproteobacteria</taxon>
        <taxon>Enterobacterales</taxon>
        <taxon>Pectobacteriaceae</taxon>
        <taxon>Brenneria</taxon>
    </lineage>
</organism>
<keyword evidence="2" id="KW-1185">Reference proteome</keyword>
<dbReference type="KEGG" id="brb:EH207_08110"/>
<gene>
    <name evidence="1" type="ORF">EH207_08110</name>
</gene>
<proteinExistence type="predicted"/>
<dbReference type="AlphaFoldDB" id="A0A4P8QYH7"/>
<dbReference type="Proteomes" id="UP000299580">
    <property type="component" value="Chromosome"/>
</dbReference>
<accession>A0A4P8QYH7</accession>
<dbReference type="EMBL" id="CP034035">
    <property type="protein sequence ID" value="QCR08484.1"/>
    <property type="molecule type" value="Genomic_DNA"/>
</dbReference>
<evidence type="ECO:0000313" key="2">
    <source>
        <dbReference type="Proteomes" id="UP000299580"/>
    </source>
</evidence>
<evidence type="ECO:0000313" key="1">
    <source>
        <dbReference type="EMBL" id="QCR08484.1"/>
    </source>
</evidence>
<protein>
    <submittedName>
        <fullName evidence="1">Uncharacterized protein</fullName>
    </submittedName>
</protein>
<dbReference type="RefSeq" id="WP_137713522.1">
    <property type="nucleotide sequence ID" value="NZ_CP034035.1"/>
</dbReference>